<feature type="active site" description="Acyl-thioester intermediate" evidence="4">
    <location>
        <position position="163"/>
    </location>
</feature>
<evidence type="ECO:0000256" key="1">
    <source>
        <dbReference type="ARBA" id="ARBA00005531"/>
    </source>
</evidence>
<feature type="domain" description="Chalcone/stilbene synthase N-terminal" evidence="5">
    <location>
        <begin position="90"/>
        <end position="222"/>
    </location>
</feature>
<comment type="similarity">
    <text evidence="1">Belongs to the thiolase-like superfamily. Chalcone/stilbene synthases family.</text>
</comment>
<reference evidence="7" key="1">
    <citation type="submission" date="2020-03" db="EMBL/GenBank/DDBJ databases">
        <title>Genome of Pelagibius litoralis DSM 21314T.</title>
        <authorList>
            <person name="Wang G."/>
        </authorList>
    </citation>
    <scope>NUCLEOTIDE SEQUENCE</scope>
    <source>
        <strain evidence="7">DSM 21314</strain>
    </source>
</reference>
<protein>
    <submittedName>
        <fullName evidence="7">Type III polyketide synthase</fullName>
    </submittedName>
</protein>
<dbReference type="PANTHER" id="PTHR11877:SF99">
    <property type="entry name" value="1,3,6,8-TETRAHYDROXYNAPHTHALENE SYNTHASE"/>
    <property type="match status" value="1"/>
</dbReference>
<evidence type="ECO:0000259" key="5">
    <source>
        <dbReference type="Pfam" id="PF00195"/>
    </source>
</evidence>
<organism evidence="7 8">
    <name type="scientific">Pelagibius litoralis</name>
    <dbReference type="NCBI Taxonomy" id="374515"/>
    <lineage>
        <taxon>Bacteria</taxon>
        <taxon>Pseudomonadati</taxon>
        <taxon>Pseudomonadota</taxon>
        <taxon>Alphaproteobacteria</taxon>
        <taxon>Rhodospirillales</taxon>
        <taxon>Rhodovibrionaceae</taxon>
        <taxon>Pelagibius</taxon>
    </lineage>
</organism>
<dbReference type="Pfam" id="PF00195">
    <property type="entry name" value="Chal_sti_synt_N"/>
    <property type="match status" value="1"/>
</dbReference>
<evidence type="ECO:0000259" key="6">
    <source>
        <dbReference type="Pfam" id="PF02797"/>
    </source>
</evidence>
<dbReference type="PANTHER" id="PTHR11877">
    <property type="entry name" value="HYDROXYMETHYLGLUTARYL-COA SYNTHASE"/>
    <property type="match status" value="1"/>
</dbReference>
<dbReference type="InterPro" id="IPR012328">
    <property type="entry name" value="Chalcone/stilbene_synt_C"/>
</dbReference>
<dbReference type="InterPro" id="IPR016039">
    <property type="entry name" value="Thiolase-like"/>
</dbReference>
<dbReference type="PIRSF" id="PIRSF000451">
    <property type="entry name" value="PKS_III"/>
    <property type="match status" value="1"/>
</dbReference>
<evidence type="ECO:0000313" key="8">
    <source>
        <dbReference type="Proteomes" id="UP000761264"/>
    </source>
</evidence>
<dbReference type="EMBL" id="JAAQPH010000002">
    <property type="protein sequence ID" value="NIA67743.1"/>
    <property type="molecule type" value="Genomic_DNA"/>
</dbReference>
<keyword evidence="2" id="KW-0808">Transferase</keyword>
<evidence type="ECO:0000313" key="7">
    <source>
        <dbReference type="EMBL" id="NIA67743.1"/>
    </source>
</evidence>
<dbReference type="SUPFAM" id="SSF53901">
    <property type="entry name" value="Thiolase-like"/>
    <property type="match status" value="2"/>
</dbReference>
<keyword evidence="3" id="KW-0012">Acyltransferase</keyword>
<gene>
    <name evidence="7" type="ORF">HBA54_03995</name>
</gene>
<evidence type="ECO:0000256" key="2">
    <source>
        <dbReference type="ARBA" id="ARBA00022679"/>
    </source>
</evidence>
<accession>A0A967EWP9</accession>
<dbReference type="Gene3D" id="3.40.47.10">
    <property type="match status" value="2"/>
</dbReference>
<dbReference type="Pfam" id="PF02797">
    <property type="entry name" value="Chal_sti_synt_C"/>
    <property type="match status" value="1"/>
</dbReference>
<dbReference type="CDD" id="cd00831">
    <property type="entry name" value="CHS_like"/>
    <property type="match status" value="1"/>
</dbReference>
<name>A0A967EWP9_9PROT</name>
<feature type="domain" description="Chalcone/stilbene synthase C-terminal" evidence="6">
    <location>
        <begin position="255"/>
        <end position="369"/>
    </location>
</feature>
<dbReference type="Proteomes" id="UP000761264">
    <property type="component" value="Unassembled WGS sequence"/>
</dbReference>
<comment type="caution">
    <text evidence="7">The sequence shown here is derived from an EMBL/GenBank/DDBJ whole genome shotgun (WGS) entry which is preliminary data.</text>
</comment>
<sequence>MDIAALDFQLARDTRAENAPATGKAVALTALATAVPPHILRQADVVTRVRSLFAGRQINIDRLLPAFANAGVETRRSCVPIEWYLEPSDWKTRNQLFIDNALDLFEDATLRCLDQAGLPLEAVDAIVTVSTTGIAVPSLDARLMDRLAFRRDVNRLPVFGLGCVGGVIGLSRAAALAKSRPGTRVLCLVAELCALTFRANDRSKSNVIATALFGDGAAALLLESPANPAKPGGSIPTASNALPVLQLTASGEYTWPASLDVMGWDVENDGLGVVFSRDIPALVLDRLGPVLDSFLADQGLSRSDIDGYVCHPGGAKVISALEAVFGLEDGNLTEARGVLRDFGNMSAVTVLFVLERMRAAGMKGRYVMTALGPGFTAGFQILEA</sequence>
<dbReference type="InterPro" id="IPR001099">
    <property type="entry name" value="Chalcone/stilbene_synt_N"/>
</dbReference>
<dbReference type="AlphaFoldDB" id="A0A967EWP9"/>
<dbReference type="GO" id="GO:0016747">
    <property type="term" value="F:acyltransferase activity, transferring groups other than amino-acyl groups"/>
    <property type="evidence" value="ECO:0007669"/>
    <property type="project" value="InterPro"/>
</dbReference>
<proteinExistence type="inferred from homology"/>
<evidence type="ECO:0000256" key="4">
    <source>
        <dbReference type="PIRSR" id="PIRSR000451-1"/>
    </source>
</evidence>
<keyword evidence="8" id="KW-1185">Reference proteome</keyword>
<dbReference type="GO" id="GO:0030639">
    <property type="term" value="P:polyketide biosynthetic process"/>
    <property type="evidence" value="ECO:0007669"/>
    <property type="project" value="TreeGrafter"/>
</dbReference>
<dbReference type="InterPro" id="IPR011141">
    <property type="entry name" value="Polyketide_synthase_type-III"/>
</dbReference>
<evidence type="ECO:0000256" key="3">
    <source>
        <dbReference type="ARBA" id="ARBA00023315"/>
    </source>
</evidence>